<proteinExistence type="predicted"/>
<evidence type="ECO:0000313" key="1">
    <source>
        <dbReference type="EMBL" id="KZV49642.1"/>
    </source>
</evidence>
<dbReference type="EMBL" id="KQ992999">
    <property type="protein sequence ID" value="KZV49642.1"/>
    <property type="molecule type" value="Genomic_DNA"/>
</dbReference>
<organism evidence="1 2">
    <name type="scientific">Dorcoceras hygrometricum</name>
    <dbReference type="NCBI Taxonomy" id="472368"/>
    <lineage>
        <taxon>Eukaryota</taxon>
        <taxon>Viridiplantae</taxon>
        <taxon>Streptophyta</taxon>
        <taxon>Embryophyta</taxon>
        <taxon>Tracheophyta</taxon>
        <taxon>Spermatophyta</taxon>
        <taxon>Magnoliopsida</taxon>
        <taxon>eudicotyledons</taxon>
        <taxon>Gunneridae</taxon>
        <taxon>Pentapetalae</taxon>
        <taxon>asterids</taxon>
        <taxon>lamiids</taxon>
        <taxon>Lamiales</taxon>
        <taxon>Gesneriaceae</taxon>
        <taxon>Didymocarpoideae</taxon>
        <taxon>Trichosporeae</taxon>
        <taxon>Loxocarpinae</taxon>
        <taxon>Dorcoceras</taxon>
    </lineage>
</organism>
<gene>
    <name evidence="1" type="ORF">F511_08963</name>
</gene>
<dbReference type="Proteomes" id="UP000250235">
    <property type="component" value="Unassembled WGS sequence"/>
</dbReference>
<name>A0A2Z7CRF8_9LAMI</name>
<keyword evidence="2" id="KW-1185">Reference proteome</keyword>
<sequence length="111" mass="11801">METFQSRFAPLEGENLQKDCNKGAGGDAVQTNSNSGCEEQLLAAAVASVEIALVQMGENLEDEELGEVPKGPLQRSLSAGNLKLKGLAINPRVVTRNHTRTQGTSSSQSFK</sequence>
<accession>A0A2Z7CRF8</accession>
<evidence type="ECO:0000313" key="2">
    <source>
        <dbReference type="Proteomes" id="UP000250235"/>
    </source>
</evidence>
<reference evidence="1 2" key="1">
    <citation type="journal article" date="2015" name="Proc. Natl. Acad. Sci. U.S.A.">
        <title>The resurrection genome of Boea hygrometrica: A blueprint for survival of dehydration.</title>
        <authorList>
            <person name="Xiao L."/>
            <person name="Yang G."/>
            <person name="Zhang L."/>
            <person name="Yang X."/>
            <person name="Zhao S."/>
            <person name="Ji Z."/>
            <person name="Zhou Q."/>
            <person name="Hu M."/>
            <person name="Wang Y."/>
            <person name="Chen M."/>
            <person name="Xu Y."/>
            <person name="Jin H."/>
            <person name="Xiao X."/>
            <person name="Hu G."/>
            <person name="Bao F."/>
            <person name="Hu Y."/>
            <person name="Wan P."/>
            <person name="Li L."/>
            <person name="Deng X."/>
            <person name="Kuang T."/>
            <person name="Xiang C."/>
            <person name="Zhu J.K."/>
            <person name="Oliver M.J."/>
            <person name="He Y."/>
        </authorList>
    </citation>
    <scope>NUCLEOTIDE SEQUENCE [LARGE SCALE GENOMIC DNA]</scope>
    <source>
        <strain evidence="2">cv. XS01</strain>
    </source>
</reference>
<dbReference type="AlphaFoldDB" id="A0A2Z7CRF8"/>
<protein>
    <submittedName>
        <fullName evidence="1">Uncharacterized protein</fullName>
    </submittedName>
</protein>